<proteinExistence type="predicted"/>
<keyword evidence="3" id="KW-1185">Reference proteome</keyword>
<reference evidence="3" key="2">
    <citation type="submission" date="2017-12" db="EMBL/GenBank/DDBJ databases">
        <title>Genome sequence of the Bar-tailed Godwit (Limosa lapponica baueri).</title>
        <authorList>
            <person name="Lima N.C.B."/>
            <person name="Parody-Merino A.M."/>
            <person name="Battley P.F."/>
            <person name="Fidler A.E."/>
            <person name="Prosdocimi F."/>
        </authorList>
    </citation>
    <scope>NUCLEOTIDE SEQUENCE [LARGE SCALE GENOMIC DNA]</scope>
</reference>
<evidence type="ECO:0000313" key="3">
    <source>
        <dbReference type="Proteomes" id="UP000233556"/>
    </source>
</evidence>
<dbReference type="Proteomes" id="UP000233556">
    <property type="component" value="Unassembled WGS sequence"/>
</dbReference>
<protein>
    <submittedName>
        <fullName evidence="2">Uncharacterized protein</fullName>
    </submittedName>
</protein>
<feature type="region of interest" description="Disordered" evidence="1">
    <location>
        <begin position="1"/>
        <end position="117"/>
    </location>
</feature>
<dbReference type="InterPro" id="IPR043385">
    <property type="entry name" value="GARRE1"/>
</dbReference>
<dbReference type="EMBL" id="KZ508658">
    <property type="protein sequence ID" value="PKU34966.1"/>
    <property type="molecule type" value="Genomic_DNA"/>
</dbReference>
<dbReference type="PANTHER" id="PTHR15703:SF3">
    <property type="entry name" value="GRANULE ASSOCIATED RAC AND RHOG EFFECTOR PROTEIN 1"/>
    <property type="match status" value="1"/>
</dbReference>
<evidence type="ECO:0000256" key="1">
    <source>
        <dbReference type="SAM" id="MobiDB-lite"/>
    </source>
</evidence>
<dbReference type="GO" id="GO:0016601">
    <property type="term" value="P:Rac protein signal transduction"/>
    <property type="evidence" value="ECO:0007669"/>
    <property type="project" value="TreeGrafter"/>
</dbReference>
<sequence>MDNVMSEMLGQKPQGPRNNTWPNRDQTDGVFGMLGEILPFDPAGPDLVAAVKQRRKHSSGEQEPSTLPSPPLLSAAEDRNQDNKTKTWPPKAPWQHTSSVPSTLPGQSSSLYPLGSPASQWGDTMPMLQSPVWAAATDCAPAAGMSPGFAYAQQQQPQQQPSQHKHINKGFKAFPVKHERRPSYLHQY</sequence>
<feature type="compositionally biased region" description="Polar residues" evidence="1">
    <location>
        <begin position="95"/>
        <end position="117"/>
    </location>
</feature>
<dbReference type="PANTHER" id="PTHR15703">
    <property type="entry name" value="RIKEN CDNA 4931406P16 GENE"/>
    <property type="match status" value="1"/>
</dbReference>
<dbReference type="GO" id="GO:1905762">
    <property type="term" value="F:CCR4-NOT complex binding"/>
    <property type="evidence" value="ECO:0007669"/>
    <property type="project" value="TreeGrafter"/>
</dbReference>
<organism evidence="2 3">
    <name type="scientific">Limosa lapponica baueri</name>
    <dbReference type="NCBI Taxonomy" id="1758121"/>
    <lineage>
        <taxon>Eukaryota</taxon>
        <taxon>Metazoa</taxon>
        <taxon>Chordata</taxon>
        <taxon>Craniata</taxon>
        <taxon>Vertebrata</taxon>
        <taxon>Euteleostomi</taxon>
        <taxon>Archelosauria</taxon>
        <taxon>Archosauria</taxon>
        <taxon>Dinosauria</taxon>
        <taxon>Saurischia</taxon>
        <taxon>Theropoda</taxon>
        <taxon>Coelurosauria</taxon>
        <taxon>Aves</taxon>
        <taxon>Neognathae</taxon>
        <taxon>Neoaves</taxon>
        <taxon>Charadriiformes</taxon>
        <taxon>Scolopacidae</taxon>
        <taxon>Limosa</taxon>
    </lineage>
</organism>
<accession>A0A2I0TMD5</accession>
<reference evidence="3" key="1">
    <citation type="submission" date="2017-11" db="EMBL/GenBank/DDBJ databases">
        <authorList>
            <person name="Lima N.C."/>
            <person name="Parody-Merino A.M."/>
            <person name="Battley P.F."/>
            <person name="Fidler A.E."/>
            <person name="Prosdocimi F."/>
        </authorList>
    </citation>
    <scope>NUCLEOTIDE SEQUENCE [LARGE SCALE GENOMIC DNA]</scope>
</reference>
<dbReference type="AlphaFoldDB" id="A0A2I0TMD5"/>
<gene>
    <name evidence="2" type="ORF">llap_14730</name>
</gene>
<feature type="compositionally biased region" description="Basic and acidic residues" evidence="1">
    <location>
        <begin position="76"/>
        <end position="85"/>
    </location>
</feature>
<evidence type="ECO:0000313" key="2">
    <source>
        <dbReference type="EMBL" id="PKU34966.1"/>
    </source>
</evidence>
<name>A0A2I0TMD5_LIMLA</name>
<dbReference type="OrthoDB" id="8928145at2759"/>